<proteinExistence type="predicted"/>
<evidence type="ECO:0000313" key="2">
    <source>
        <dbReference type="Proteomes" id="UP000257109"/>
    </source>
</evidence>
<keyword evidence="2" id="KW-1185">Reference proteome</keyword>
<sequence>MLLFNSHLKLIIGKLRSKWDEPFVITNVFPYGVVELKDESTNNTFQVNRHQIKNFHEVPTPTIGEVESIWHSTFVLRSKDARSWVILKEVAQLEMIQSLKRGMMKILSL</sequence>
<reference evidence="1" key="1">
    <citation type="submission" date="2018-05" db="EMBL/GenBank/DDBJ databases">
        <title>Draft genome of Mucuna pruriens seed.</title>
        <authorList>
            <person name="Nnadi N.E."/>
            <person name="Vos R."/>
            <person name="Hasami M.H."/>
            <person name="Devisetty U.K."/>
            <person name="Aguiy J.C."/>
        </authorList>
    </citation>
    <scope>NUCLEOTIDE SEQUENCE [LARGE SCALE GENOMIC DNA]</scope>
    <source>
        <strain evidence="1">JCA_2017</strain>
    </source>
</reference>
<dbReference type="EMBL" id="QJKJ01001416">
    <property type="protein sequence ID" value="RDY07713.1"/>
    <property type="molecule type" value="Genomic_DNA"/>
</dbReference>
<accession>A0A371HYB1</accession>
<feature type="non-terminal residue" evidence="1">
    <location>
        <position position="1"/>
    </location>
</feature>
<name>A0A371HYB1_MUCPR</name>
<evidence type="ECO:0000313" key="1">
    <source>
        <dbReference type="EMBL" id="RDY07713.1"/>
    </source>
</evidence>
<dbReference type="Proteomes" id="UP000257109">
    <property type="component" value="Unassembled WGS sequence"/>
</dbReference>
<protein>
    <submittedName>
        <fullName evidence="1">Uncharacterized protein</fullName>
    </submittedName>
</protein>
<organism evidence="1 2">
    <name type="scientific">Mucuna pruriens</name>
    <name type="common">Velvet bean</name>
    <name type="synonym">Dolichos pruriens</name>
    <dbReference type="NCBI Taxonomy" id="157652"/>
    <lineage>
        <taxon>Eukaryota</taxon>
        <taxon>Viridiplantae</taxon>
        <taxon>Streptophyta</taxon>
        <taxon>Embryophyta</taxon>
        <taxon>Tracheophyta</taxon>
        <taxon>Spermatophyta</taxon>
        <taxon>Magnoliopsida</taxon>
        <taxon>eudicotyledons</taxon>
        <taxon>Gunneridae</taxon>
        <taxon>Pentapetalae</taxon>
        <taxon>rosids</taxon>
        <taxon>fabids</taxon>
        <taxon>Fabales</taxon>
        <taxon>Fabaceae</taxon>
        <taxon>Papilionoideae</taxon>
        <taxon>50 kb inversion clade</taxon>
        <taxon>NPAAA clade</taxon>
        <taxon>indigoferoid/millettioid clade</taxon>
        <taxon>Phaseoleae</taxon>
        <taxon>Mucuna</taxon>
    </lineage>
</organism>
<gene>
    <name evidence="1" type="ORF">CR513_08160</name>
</gene>
<dbReference type="OrthoDB" id="1429661at2759"/>
<comment type="caution">
    <text evidence="1">The sequence shown here is derived from an EMBL/GenBank/DDBJ whole genome shotgun (WGS) entry which is preliminary data.</text>
</comment>
<dbReference type="AlphaFoldDB" id="A0A371HYB1"/>